<dbReference type="InterPro" id="IPR017893">
    <property type="entry name" value="DBB_domain"/>
</dbReference>
<name>A0A9N9RT28_9DIPT</name>
<dbReference type="Proteomes" id="UP001153620">
    <property type="component" value="Chromosome 2"/>
</dbReference>
<feature type="region of interest" description="Disordered" evidence="2">
    <location>
        <begin position="1025"/>
        <end position="1084"/>
    </location>
</feature>
<keyword evidence="1" id="KW-0175">Coiled coil</keyword>
<feature type="region of interest" description="Disordered" evidence="2">
    <location>
        <begin position="888"/>
        <end position="925"/>
    </location>
</feature>
<reference evidence="4" key="2">
    <citation type="submission" date="2022-10" db="EMBL/GenBank/DDBJ databases">
        <authorList>
            <consortium name="ENA_rothamsted_submissions"/>
            <consortium name="culmorum"/>
            <person name="King R."/>
        </authorList>
    </citation>
    <scope>NUCLEOTIDE SEQUENCE</scope>
</reference>
<feature type="compositionally biased region" description="Basic and acidic residues" evidence="2">
    <location>
        <begin position="1062"/>
        <end position="1076"/>
    </location>
</feature>
<keyword evidence="5" id="KW-1185">Reference proteome</keyword>
<dbReference type="SMART" id="SM01282">
    <property type="entry name" value="DBB"/>
    <property type="match status" value="1"/>
</dbReference>
<dbReference type="PANTHER" id="PTHR16267">
    <property type="entry name" value="BANK1/PIK3AP1 FAMILY MEMBER"/>
    <property type="match status" value="1"/>
</dbReference>
<organism evidence="4 5">
    <name type="scientific">Chironomus riparius</name>
    <dbReference type="NCBI Taxonomy" id="315576"/>
    <lineage>
        <taxon>Eukaryota</taxon>
        <taxon>Metazoa</taxon>
        <taxon>Ecdysozoa</taxon>
        <taxon>Arthropoda</taxon>
        <taxon>Hexapoda</taxon>
        <taxon>Insecta</taxon>
        <taxon>Pterygota</taxon>
        <taxon>Neoptera</taxon>
        <taxon>Endopterygota</taxon>
        <taxon>Diptera</taxon>
        <taxon>Nematocera</taxon>
        <taxon>Chironomoidea</taxon>
        <taxon>Chironomidae</taxon>
        <taxon>Chironominae</taxon>
        <taxon>Chironomus</taxon>
    </lineage>
</organism>
<sequence>MDWSRCDEIEYDCNNQYENSSIFHTDNPNYFDIDSLPSPTESQTRSSGIFTFRKRTSSSQKHPQSPATIGVYNNIDNTNVGKRRGSIKNLWRSRSNSASVNYPKDSKIQNQACRNVPTTPTNPVINFHQHLEIHNESQHDETDDVFYARSSDHKFFHSMSQNIDDDERHRRHSVGTFASKDKISTTSFIDEPPLEEAPRAPTHHQKRIPYQRDQSVLSASACANMDDILIVTAKNSELGILWVNYLRACFDKITKQRGRMSFNFLHIKIDDDKFDSDLIQRCHTTKLQIVIICPLLINLEFGMVKSRLSQILKSDRTIGMLLDVKEVQMLDIHRDIFPSYNKWRKCVIRDHDQSFVSNFLGIAQDILGRALRQRPLATEAANVNHTTHRNGVSNTIVSGKNHDNFTVIPKKMKIGQNKATVMLTEPLDRDDFVKVKIEKIGHTLDITNIKRRNPYTFHFTVPESCMEISMMIGIRVYKNNTDLGVRPIKCESRLRELEQILKSSEAPMDFMCQALGISSADNEKLDLYVVQSFQKNIPPNFHLLSSVNDTSSTLRLHSDANPEEYPTLMHFAARFGLERLGLLLLECPGAETACELRNLAGKTPADIAELHGHFKLSNSFKNFSKMNEFTTMYHYFKGISETADDKSVVEIQAVTVKEHHLPPTEECTNDSYPTHYLEMKSINGSDGNNNDIKLTDINESHGIAVANLSYLNLDNDILEFDSIDVVDGPAIEMKPLKKRDSKDLINNLNNMKIKEEDEKEITNELKITEENYYESNEQNKVADDFSNVCSDALESTSQTETISLTQSTNSIPSSNSDNQQQSFQFSDYLIQPSNRPVTNAFGDYLTHPSNRPVEHEAFMHDYMNQSIESEDKIESSHLRLYFKKKTPSMTSDKNINGRELASPTKSHKSTGTLKRNDSDASSKKSVDDELLEIINDFKNNVFTIQEVEELVATWKNRNDVKKSFKEKQEQLQKMREEYEKIQQNMKDRLKRPSPFERMKRLFIRKHDKTPMMDFSLPINLTGNPNFSTLPNSNQRPNSTLSLHSASSNSSGRMSTSSQVSVGDRDSGTHSDHEDRRNHHLNSFKSIQNGSLMENYLIPPAPRPILTPLSTPVDEKCSLSSFSLSQNVATTSSAEVANEHYILFPSNVPVFSPTIKKPNENTFITFKGNK</sequence>
<reference evidence="4" key="1">
    <citation type="submission" date="2022-01" db="EMBL/GenBank/DDBJ databases">
        <authorList>
            <person name="King R."/>
        </authorList>
    </citation>
    <scope>NUCLEOTIDE SEQUENCE</scope>
</reference>
<dbReference type="PANTHER" id="PTHR16267:SF11">
    <property type="entry name" value="STUMPS, ISOFORM E"/>
    <property type="match status" value="1"/>
</dbReference>
<dbReference type="OrthoDB" id="8192811at2759"/>
<dbReference type="EMBL" id="OU895878">
    <property type="protein sequence ID" value="CAG9801983.1"/>
    <property type="molecule type" value="Genomic_DNA"/>
</dbReference>
<dbReference type="Gene3D" id="3.40.50.10140">
    <property type="entry name" value="Toll/interleukin-1 receptor homology (TIR) domain"/>
    <property type="match status" value="1"/>
</dbReference>
<dbReference type="Pfam" id="PF14545">
    <property type="entry name" value="DBB"/>
    <property type="match status" value="1"/>
</dbReference>
<dbReference type="GO" id="GO:0005068">
    <property type="term" value="F:transmembrane receptor protein tyrosine kinase adaptor activity"/>
    <property type="evidence" value="ECO:0007669"/>
    <property type="project" value="TreeGrafter"/>
</dbReference>
<feature type="compositionally biased region" description="Low complexity" evidence="2">
    <location>
        <begin position="1037"/>
        <end position="1057"/>
    </location>
</feature>
<dbReference type="PROSITE" id="PS51376">
    <property type="entry name" value="DBB"/>
    <property type="match status" value="1"/>
</dbReference>
<evidence type="ECO:0000313" key="4">
    <source>
        <dbReference type="EMBL" id="CAG9801983.1"/>
    </source>
</evidence>
<evidence type="ECO:0000256" key="2">
    <source>
        <dbReference type="SAM" id="MobiDB-lite"/>
    </source>
</evidence>
<accession>A0A9N9RT28</accession>
<dbReference type="InterPro" id="IPR052446">
    <property type="entry name" value="B-cell_PI3K-Signaling_Adptrs"/>
</dbReference>
<dbReference type="GO" id="GO:0005104">
    <property type="term" value="F:fibroblast growth factor receptor binding"/>
    <property type="evidence" value="ECO:0007669"/>
    <property type="project" value="TreeGrafter"/>
</dbReference>
<feature type="compositionally biased region" description="Polar residues" evidence="2">
    <location>
        <begin position="1025"/>
        <end position="1036"/>
    </location>
</feature>
<proteinExistence type="predicted"/>
<dbReference type="AlphaFoldDB" id="A0A9N9RT28"/>
<feature type="compositionally biased region" description="Basic and acidic residues" evidence="2">
    <location>
        <begin position="914"/>
        <end position="925"/>
    </location>
</feature>
<gene>
    <name evidence="4" type="ORF">CHIRRI_LOCUS4900</name>
</gene>
<dbReference type="GO" id="GO:0005829">
    <property type="term" value="C:cytosol"/>
    <property type="evidence" value="ECO:0007669"/>
    <property type="project" value="TreeGrafter"/>
</dbReference>
<dbReference type="InterPro" id="IPR035897">
    <property type="entry name" value="Toll_tir_struct_dom_sf"/>
</dbReference>
<feature type="domain" description="DBB" evidence="3">
    <location>
        <begin position="407"/>
        <end position="544"/>
    </location>
</feature>
<evidence type="ECO:0000313" key="5">
    <source>
        <dbReference type="Proteomes" id="UP001153620"/>
    </source>
</evidence>
<feature type="coiled-coil region" evidence="1">
    <location>
        <begin position="957"/>
        <end position="991"/>
    </location>
</feature>
<evidence type="ECO:0000259" key="3">
    <source>
        <dbReference type="PROSITE" id="PS51376"/>
    </source>
</evidence>
<evidence type="ECO:0000256" key="1">
    <source>
        <dbReference type="SAM" id="Coils"/>
    </source>
</evidence>
<protein>
    <recommendedName>
        <fullName evidence="3">DBB domain-containing protein</fullName>
    </recommendedName>
</protein>